<proteinExistence type="predicted"/>
<evidence type="ECO:0000313" key="1">
    <source>
        <dbReference type="EMBL" id="KAH7910850.1"/>
    </source>
</evidence>
<organism evidence="1 2">
    <name type="scientific">Hygrophoropsis aurantiaca</name>
    <dbReference type="NCBI Taxonomy" id="72124"/>
    <lineage>
        <taxon>Eukaryota</taxon>
        <taxon>Fungi</taxon>
        <taxon>Dikarya</taxon>
        <taxon>Basidiomycota</taxon>
        <taxon>Agaricomycotina</taxon>
        <taxon>Agaricomycetes</taxon>
        <taxon>Agaricomycetidae</taxon>
        <taxon>Boletales</taxon>
        <taxon>Coniophorineae</taxon>
        <taxon>Hygrophoropsidaceae</taxon>
        <taxon>Hygrophoropsis</taxon>
    </lineage>
</organism>
<dbReference type="Proteomes" id="UP000790377">
    <property type="component" value="Unassembled WGS sequence"/>
</dbReference>
<name>A0ACB8AC08_9AGAM</name>
<evidence type="ECO:0000313" key="2">
    <source>
        <dbReference type="Proteomes" id="UP000790377"/>
    </source>
</evidence>
<sequence>MAEIASLPQAIHPDILPRLDPEYVIQHNIHIAPKVAPHTLPWDPALRLRPAVPGGSPVSKVGSVRDIALKNCKIRVFTPEGEPPAKGWPVFIYFHGGGWTLGSIDTQNSFASRQCKEHNCVSICVDYRLAPEHPYPAAVEDAVDALQWVHQNGKADLNANVDVIAVGGSSSGGNLAAIIALKATQFVPPIPITFQVLVVPVTDNTATSSGDPYPSWKECKDTPWLNVGRMMWFRHNYLPNEADWNKWDNSPIFAPDELLAKVAPAWVGVCELDILRDEGIKYGERMESLGVKVDFDIYKGAPHQIMSMDGVIEIGRKMVQDATQALGKAFAAAV</sequence>
<protein>
    <submittedName>
        <fullName evidence="1">Alpha/beta hydrolase fold-domain-containing protein</fullName>
    </submittedName>
</protein>
<reference evidence="1" key="1">
    <citation type="journal article" date="2021" name="New Phytol.">
        <title>Evolutionary innovations through gain and loss of genes in the ectomycorrhizal Boletales.</title>
        <authorList>
            <person name="Wu G."/>
            <person name="Miyauchi S."/>
            <person name="Morin E."/>
            <person name="Kuo A."/>
            <person name="Drula E."/>
            <person name="Varga T."/>
            <person name="Kohler A."/>
            <person name="Feng B."/>
            <person name="Cao Y."/>
            <person name="Lipzen A."/>
            <person name="Daum C."/>
            <person name="Hundley H."/>
            <person name="Pangilinan J."/>
            <person name="Johnson J."/>
            <person name="Barry K."/>
            <person name="LaButti K."/>
            <person name="Ng V."/>
            <person name="Ahrendt S."/>
            <person name="Min B."/>
            <person name="Choi I.G."/>
            <person name="Park H."/>
            <person name="Plett J.M."/>
            <person name="Magnuson J."/>
            <person name="Spatafora J.W."/>
            <person name="Nagy L.G."/>
            <person name="Henrissat B."/>
            <person name="Grigoriev I.V."/>
            <person name="Yang Z.L."/>
            <person name="Xu J."/>
            <person name="Martin F.M."/>
        </authorList>
    </citation>
    <scope>NUCLEOTIDE SEQUENCE</scope>
    <source>
        <strain evidence="1">ATCC 28755</strain>
    </source>
</reference>
<accession>A0ACB8AC08</accession>
<gene>
    <name evidence="1" type="ORF">BJ138DRAFT_1151991</name>
</gene>
<comment type="caution">
    <text evidence="1">The sequence shown here is derived from an EMBL/GenBank/DDBJ whole genome shotgun (WGS) entry which is preliminary data.</text>
</comment>
<keyword evidence="1" id="KW-0378">Hydrolase</keyword>
<dbReference type="EMBL" id="MU267698">
    <property type="protein sequence ID" value="KAH7910850.1"/>
    <property type="molecule type" value="Genomic_DNA"/>
</dbReference>
<keyword evidence="2" id="KW-1185">Reference proteome</keyword>